<name>A0A6C0KJ72_9ZZZZ</name>
<evidence type="ECO:0000313" key="1">
    <source>
        <dbReference type="EMBL" id="QHU16877.1"/>
    </source>
</evidence>
<organism evidence="1">
    <name type="scientific">viral metagenome</name>
    <dbReference type="NCBI Taxonomy" id="1070528"/>
    <lineage>
        <taxon>unclassified sequences</taxon>
        <taxon>metagenomes</taxon>
        <taxon>organismal metagenomes</taxon>
    </lineage>
</organism>
<accession>A0A6C0KJ72</accession>
<reference evidence="1" key="1">
    <citation type="journal article" date="2020" name="Nature">
        <title>Giant virus diversity and host interactions through global metagenomics.</title>
        <authorList>
            <person name="Schulz F."/>
            <person name="Roux S."/>
            <person name="Paez-Espino D."/>
            <person name="Jungbluth S."/>
            <person name="Walsh D.A."/>
            <person name="Denef V.J."/>
            <person name="McMahon K.D."/>
            <person name="Konstantinidis K.T."/>
            <person name="Eloe-Fadrosh E.A."/>
            <person name="Kyrpides N.C."/>
            <person name="Woyke T."/>
        </authorList>
    </citation>
    <scope>NUCLEOTIDE SEQUENCE</scope>
    <source>
        <strain evidence="1">GVMAG-S-3300012000-53</strain>
    </source>
</reference>
<dbReference type="Gene3D" id="2.60.120.620">
    <property type="entry name" value="q2cbj1_9rhob like domain"/>
    <property type="match status" value="1"/>
</dbReference>
<evidence type="ECO:0008006" key="2">
    <source>
        <dbReference type="Google" id="ProtNLM"/>
    </source>
</evidence>
<protein>
    <recommendedName>
        <fullName evidence="2">Prolyl 4-hydroxylase alpha subunit Fe(2+) 2OG dioxygenase domain-containing protein</fullName>
    </recommendedName>
</protein>
<dbReference type="AlphaFoldDB" id="A0A6C0KJ72"/>
<dbReference type="EMBL" id="MN740891">
    <property type="protein sequence ID" value="QHU16877.1"/>
    <property type="molecule type" value="Genomic_DNA"/>
</dbReference>
<sequence>MSVVEYSNVIPPILCNDIINYFNKENSNIFLIPKNNTKWKRIEMLLYKELLLHIDKYKKTLLNQLTDIYTNQLYSSLSSKLYLDSFKIIKYSQQESDIFINNYELTNNRHNVLSFIFYLNDVSEGGEISFKNNNITVKANKCTLIIFPENIPNNYKCKLPIHTDQYIITGQIRENYI</sequence>
<proteinExistence type="predicted"/>